<accession>A0ABS7SIA7</accession>
<keyword evidence="2" id="KW-0732">Signal</keyword>
<reference evidence="3 4" key="1">
    <citation type="submission" date="2021-04" db="EMBL/GenBank/DDBJ databases">
        <title>Ruania sp. nov., isolated from sandy soil of mangrove forest.</title>
        <authorList>
            <person name="Ge X."/>
            <person name="Huang R."/>
            <person name="Liu W."/>
        </authorList>
    </citation>
    <scope>NUCLEOTIDE SEQUENCE [LARGE SCALE GENOMIC DNA]</scope>
    <source>
        <strain evidence="3 4">N2-46</strain>
    </source>
</reference>
<feature type="region of interest" description="Disordered" evidence="1">
    <location>
        <begin position="211"/>
        <end position="232"/>
    </location>
</feature>
<gene>
    <name evidence="3" type="ORF">KCQ71_26290</name>
</gene>
<dbReference type="EMBL" id="JAGSHT010000032">
    <property type="protein sequence ID" value="MBZ2199678.1"/>
    <property type="molecule type" value="Genomic_DNA"/>
</dbReference>
<keyword evidence="4" id="KW-1185">Reference proteome</keyword>
<evidence type="ECO:0000313" key="4">
    <source>
        <dbReference type="Proteomes" id="UP000826651"/>
    </source>
</evidence>
<evidence type="ECO:0000256" key="2">
    <source>
        <dbReference type="SAM" id="SignalP"/>
    </source>
</evidence>
<dbReference type="RefSeq" id="WP_223411653.1">
    <property type="nucleotide sequence ID" value="NZ_JAGSHT010000032.1"/>
</dbReference>
<dbReference type="Proteomes" id="UP000826651">
    <property type="component" value="Unassembled WGS sequence"/>
</dbReference>
<feature type="signal peptide" evidence="2">
    <location>
        <begin position="1"/>
        <end position="29"/>
    </location>
</feature>
<sequence length="232" mass="24024">MVSRRARRIGIGSALSALALLFGALPAQASGGSGESEAAAQEDALGLEVVQVEDLPDGGGWASEIPEDAEFVSQAELLGDDSSAPLSDASEGAAVGIQPMGQGSPITAGECTYRQANDNPHESGGDASVHGWWRYVSGTCPADANVDIYLQALWRNPNGTLAWLTVDSNSMQLKPGTGERGRRVNARIPCATQVSTTFRGLTDVDLPGIIDPPGMQESPDVTLSCSPPGPHS</sequence>
<name>A0ABS7SIA7_9MICO</name>
<evidence type="ECO:0008006" key="5">
    <source>
        <dbReference type="Google" id="ProtNLM"/>
    </source>
</evidence>
<organism evidence="3 4">
    <name type="scientific">Occultella gossypii</name>
    <dbReference type="NCBI Taxonomy" id="2800820"/>
    <lineage>
        <taxon>Bacteria</taxon>
        <taxon>Bacillati</taxon>
        <taxon>Actinomycetota</taxon>
        <taxon>Actinomycetes</taxon>
        <taxon>Micrococcales</taxon>
        <taxon>Ruaniaceae</taxon>
        <taxon>Occultella</taxon>
    </lineage>
</organism>
<protein>
    <recommendedName>
        <fullName evidence="5">Secreted protein</fullName>
    </recommendedName>
</protein>
<proteinExistence type="predicted"/>
<feature type="chain" id="PRO_5046465775" description="Secreted protein" evidence="2">
    <location>
        <begin position="30"/>
        <end position="232"/>
    </location>
</feature>
<evidence type="ECO:0000313" key="3">
    <source>
        <dbReference type="EMBL" id="MBZ2199678.1"/>
    </source>
</evidence>
<evidence type="ECO:0000256" key="1">
    <source>
        <dbReference type="SAM" id="MobiDB-lite"/>
    </source>
</evidence>
<comment type="caution">
    <text evidence="3">The sequence shown here is derived from an EMBL/GenBank/DDBJ whole genome shotgun (WGS) entry which is preliminary data.</text>
</comment>